<dbReference type="Pfam" id="PF01972">
    <property type="entry name" value="SDH_protease"/>
    <property type="match status" value="1"/>
</dbReference>
<dbReference type="InterPro" id="IPR002825">
    <property type="entry name" value="Pept_S49_ser-pept_pro"/>
</dbReference>
<dbReference type="Gene3D" id="3.90.226.10">
    <property type="entry name" value="2-enoyl-CoA Hydratase, Chain A, domain 1"/>
    <property type="match status" value="1"/>
</dbReference>
<reference evidence="1" key="1">
    <citation type="submission" date="2020-07" db="EMBL/GenBank/DDBJ databases">
        <title>Huge and variable diversity of episymbiotic CPR bacteria and DPANN archaea in groundwater ecosystems.</title>
        <authorList>
            <person name="He C.Y."/>
            <person name="Keren R."/>
            <person name="Whittaker M."/>
            <person name="Farag I.F."/>
            <person name="Doudna J."/>
            <person name="Cate J.H.D."/>
            <person name="Banfield J.F."/>
        </authorList>
    </citation>
    <scope>NUCLEOTIDE SEQUENCE</scope>
    <source>
        <strain evidence="1">NC_groundwater_1482_Ag_S-0.65um_47_24</strain>
    </source>
</reference>
<dbReference type="GO" id="GO:0016020">
    <property type="term" value="C:membrane"/>
    <property type="evidence" value="ECO:0007669"/>
    <property type="project" value="InterPro"/>
</dbReference>
<dbReference type="PANTHER" id="PTHR35984">
    <property type="entry name" value="PERIPLASMIC SERINE PROTEASE"/>
    <property type="match status" value="1"/>
</dbReference>
<sequence>MLRIFDEHIQNTLKDRLVKIEEYFESSAIFFYGAIYPGVDKVFRDFVEKLKAESPSQNRLTIVLNSPGGLAETVEKLVDIIRFHYSEVYFVVPDYAVSAGTIFCMSGDKIFMDYSSSLGPIDPQVFNGKEYVPALGYLDQLERMIQKSKDGDLSDAELVILQQLDLALLSRYEQAKNLTITLLRKWLAQYKFHNWQIHRTNQEKLGQPVTTQEKEQRAEEIANMLADNKLWHSHGRMIGISTLTSLLRLEIDDYSNNMELRNLIRNYNDFLVEYINRHNMSFFLHSKNYF</sequence>
<name>A0A933GNI4_UNCTE</name>
<dbReference type="AlphaFoldDB" id="A0A933GNI4"/>
<accession>A0A933GNI4</accession>
<dbReference type="InterPro" id="IPR029045">
    <property type="entry name" value="ClpP/crotonase-like_dom_sf"/>
</dbReference>
<protein>
    <submittedName>
        <fullName evidence="1">ATP-dependent Clp protease proteolytic subunit</fullName>
    </submittedName>
</protein>
<proteinExistence type="predicted"/>
<dbReference type="EMBL" id="JACQWF010000283">
    <property type="protein sequence ID" value="MBI4595989.1"/>
    <property type="molecule type" value="Genomic_DNA"/>
</dbReference>
<keyword evidence="1" id="KW-0378">Hydrolase</keyword>
<dbReference type="Proteomes" id="UP000772181">
    <property type="component" value="Unassembled WGS sequence"/>
</dbReference>
<gene>
    <name evidence="1" type="ORF">HY730_06375</name>
</gene>
<dbReference type="PANTHER" id="PTHR35984:SF1">
    <property type="entry name" value="PERIPLASMIC SERINE PROTEASE"/>
    <property type="match status" value="1"/>
</dbReference>
<keyword evidence="1" id="KW-0645">Protease</keyword>
<dbReference type="GO" id="GO:0006508">
    <property type="term" value="P:proteolysis"/>
    <property type="evidence" value="ECO:0007669"/>
    <property type="project" value="UniProtKB-KW"/>
</dbReference>
<dbReference type="SUPFAM" id="SSF52096">
    <property type="entry name" value="ClpP/crotonase"/>
    <property type="match status" value="1"/>
</dbReference>
<organism evidence="1 2">
    <name type="scientific">Tectimicrobiota bacterium</name>
    <dbReference type="NCBI Taxonomy" id="2528274"/>
    <lineage>
        <taxon>Bacteria</taxon>
        <taxon>Pseudomonadati</taxon>
        <taxon>Nitrospinota/Tectimicrobiota group</taxon>
        <taxon>Candidatus Tectimicrobiota</taxon>
    </lineage>
</organism>
<evidence type="ECO:0000313" key="1">
    <source>
        <dbReference type="EMBL" id="MBI4595989.1"/>
    </source>
</evidence>
<dbReference type="GO" id="GO:0008233">
    <property type="term" value="F:peptidase activity"/>
    <property type="evidence" value="ECO:0007669"/>
    <property type="project" value="UniProtKB-KW"/>
</dbReference>
<comment type="caution">
    <text evidence="1">The sequence shown here is derived from an EMBL/GenBank/DDBJ whole genome shotgun (WGS) entry which is preliminary data.</text>
</comment>
<evidence type="ECO:0000313" key="2">
    <source>
        <dbReference type="Proteomes" id="UP000772181"/>
    </source>
</evidence>